<dbReference type="KEGG" id="lsf:I8J32_010120"/>
<organism evidence="1 2">
    <name type="scientific">Agrilutibacter solisilvae</name>
    <dbReference type="NCBI Taxonomy" id="2763317"/>
    <lineage>
        <taxon>Bacteria</taxon>
        <taxon>Pseudomonadati</taxon>
        <taxon>Pseudomonadota</taxon>
        <taxon>Gammaproteobacteria</taxon>
        <taxon>Lysobacterales</taxon>
        <taxon>Lysobacteraceae</taxon>
        <taxon>Agrilutibacter</taxon>
    </lineage>
</organism>
<proteinExistence type="predicted"/>
<dbReference type="AlphaFoldDB" id="A0A974XWK6"/>
<evidence type="ECO:0000313" key="2">
    <source>
        <dbReference type="Proteomes" id="UP000639274"/>
    </source>
</evidence>
<gene>
    <name evidence="1" type="ORF">I8J32_010120</name>
</gene>
<dbReference type="EMBL" id="CP071518">
    <property type="protein sequence ID" value="QSX77162.1"/>
    <property type="molecule type" value="Genomic_DNA"/>
</dbReference>
<keyword evidence="2" id="KW-1185">Reference proteome</keyword>
<dbReference type="Proteomes" id="UP000639274">
    <property type="component" value="Chromosome"/>
</dbReference>
<evidence type="ECO:0000313" key="1">
    <source>
        <dbReference type="EMBL" id="QSX77162.1"/>
    </source>
</evidence>
<name>A0A974XWK6_9GAMM</name>
<sequence length="193" mass="20551">MRLQRAGTDLLIDVGQQLYFGPATLKPLASHVESVLAAGDFVPVDPTQWDRDVATLGAGQPLSRLLWFCALQAGKGQLMAGFSDAARYRLLKWPQTEREFPKHFRIATAMMKGPATLEEVTSACGVTAAEVADFVNANLWPRATPSLTASQSPSPSRRSRPACSDACADADGELSVQAGDRAFACPCPCAAGQ</sequence>
<accession>A0A974XWK6</accession>
<protein>
    <submittedName>
        <fullName evidence="1">Uncharacterized protein</fullName>
    </submittedName>
</protein>
<dbReference type="RefSeq" id="WP_207526546.1">
    <property type="nucleotide sequence ID" value="NZ_CP071518.1"/>
</dbReference>
<reference evidence="1 2" key="1">
    <citation type="submission" date="2021-03" db="EMBL/GenBank/DDBJ databases">
        <title>Lysobacter sp. nov. isolated from soil of gangwondo yeongwol, south Korea.</title>
        <authorList>
            <person name="Kim K.R."/>
            <person name="Kim K.H."/>
            <person name="Jeon C.O."/>
        </authorList>
    </citation>
    <scope>NUCLEOTIDE SEQUENCE [LARGE SCALE GENOMIC DNA]</scope>
    <source>
        <strain evidence="1 2">R19</strain>
    </source>
</reference>